<dbReference type="Pfam" id="PF07479">
    <property type="entry name" value="NAD_Gly3P_dh_C"/>
    <property type="match status" value="1"/>
</dbReference>
<protein>
    <recommendedName>
        <fullName evidence="2">Glycerol-3-phosphate dehydrogenase NAD-dependent C-terminal domain-containing protein</fullName>
    </recommendedName>
</protein>
<dbReference type="InterPro" id="IPR006109">
    <property type="entry name" value="G3P_DH_NAD-dep_C"/>
</dbReference>
<organism evidence="3 4">
    <name type="scientific">Acer negundo</name>
    <name type="common">Box elder</name>
    <dbReference type="NCBI Taxonomy" id="4023"/>
    <lineage>
        <taxon>Eukaryota</taxon>
        <taxon>Viridiplantae</taxon>
        <taxon>Streptophyta</taxon>
        <taxon>Embryophyta</taxon>
        <taxon>Tracheophyta</taxon>
        <taxon>Spermatophyta</taxon>
        <taxon>Magnoliopsida</taxon>
        <taxon>eudicotyledons</taxon>
        <taxon>Gunneridae</taxon>
        <taxon>Pentapetalae</taxon>
        <taxon>rosids</taxon>
        <taxon>malvids</taxon>
        <taxon>Sapindales</taxon>
        <taxon>Sapindaceae</taxon>
        <taxon>Hippocastanoideae</taxon>
        <taxon>Acereae</taxon>
        <taxon>Acer</taxon>
    </lineage>
</organism>
<gene>
    <name evidence="3" type="ORF">LWI28_002952</name>
</gene>
<comment type="caution">
    <text evidence="3">The sequence shown here is derived from an EMBL/GenBank/DDBJ whole genome shotgun (WGS) entry which is preliminary data.</text>
</comment>
<evidence type="ECO:0000313" key="4">
    <source>
        <dbReference type="Proteomes" id="UP001064489"/>
    </source>
</evidence>
<keyword evidence="4" id="KW-1185">Reference proteome</keyword>
<comment type="catalytic activity">
    <reaction evidence="1">
        <text>sn-glycerol 3-phosphate + NAD(+) = dihydroxyacetone phosphate + NADH + H(+)</text>
        <dbReference type="Rhea" id="RHEA:11092"/>
        <dbReference type="ChEBI" id="CHEBI:15378"/>
        <dbReference type="ChEBI" id="CHEBI:57540"/>
        <dbReference type="ChEBI" id="CHEBI:57597"/>
        <dbReference type="ChEBI" id="CHEBI:57642"/>
        <dbReference type="ChEBI" id="CHEBI:57945"/>
        <dbReference type="EC" id="1.1.1.8"/>
    </reaction>
</comment>
<dbReference type="PANTHER" id="PTHR11728:SF1">
    <property type="entry name" value="GLYCEROL-3-PHOSPHATE DEHYDROGENASE [NAD(+)] 2, CHLOROPLASTIC"/>
    <property type="match status" value="1"/>
</dbReference>
<dbReference type="GO" id="GO:0141152">
    <property type="term" value="F:glycerol-3-phosphate dehydrogenase (NAD+) activity"/>
    <property type="evidence" value="ECO:0007669"/>
    <property type="project" value="UniProtKB-EC"/>
</dbReference>
<dbReference type="GO" id="GO:0006072">
    <property type="term" value="P:glycerol-3-phosphate metabolic process"/>
    <property type="evidence" value="ECO:0007669"/>
    <property type="project" value="InterPro"/>
</dbReference>
<dbReference type="Gene3D" id="3.40.50.720">
    <property type="entry name" value="NAD(P)-binding Rossmann-like Domain"/>
    <property type="match status" value="1"/>
</dbReference>
<dbReference type="InterPro" id="IPR036291">
    <property type="entry name" value="NAD(P)-bd_dom_sf"/>
</dbReference>
<evidence type="ECO:0000313" key="3">
    <source>
        <dbReference type="EMBL" id="KAI9184965.1"/>
    </source>
</evidence>
<dbReference type="Gene3D" id="1.10.1040.10">
    <property type="entry name" value="N-(1-d-carboxylethyl)-l-norvaline Dehydrogenase, domain 2"/>
    <property type="match status" value="1"/>
</dbReference>
<reference evidence="3" key="2">
    <citation type="submission" date="2023-02" db="EMBL/GenBank/DDBJ databases">
        <authorList>
            <person name="Swenson N.G."/>
            <person name="Wegrzyn J.L."/>
            <person name="Mcevoy S.L."/>
        </authorList>
    </citation>
    <scope>NUCLEOTIDE SEQUENCE</scope>
    <source>
        <strain evidence="3">91603</strain>
        <tissue evidence="3">Leaf</tissue>
    </source>
</reference>
<dbReference type="SUPFAM" id="SSF48179">
    <property type="entry name" value="6-phosphogluconate dehydrogenase C-terminal domain-like"/>
    <property type="match status" value="1"/>
</dbReference>
<evidence type="ECO:0000256" key="1">
    <source>
        <dbReference type="ARBA" id="ARBA00048683"/>
    </source>
</evidence>
<dbReference type="EMBL" id="JAJSOW010000100">
    <property type="protein sequence ID" value="KAI9184965.1"/>
    <property type="molecule type" value="Genomic_DNA"/>
</dbReference>
<accession>A0AAD5NVL3</accession>
<dbReference type="InterPro" id="IPR013328">
    <property type="entry name" value="6PGD_dom2"/>
</dbReference>
<reference evidence="3" key="1">
    <citation type="journal article" date="2022" name="Plant J.">
        <title>Strategies of tolerance reflected in two North American maple genomes.</title>
        <authorList>
            <person name="McEvoy S.L."/>
            <person name="Sezen U.U."/>
            <person name="Trouern-Trend A."/>
            <person name="McMahon S.M."/>
            <person name="Schaberg P.G."/>
            <person name="Yang J."/>
            <person name="Wegrzyn J.L."/>
            <person name="Swenson N.G."/>
        </authorList>
    </citation>
    <scope>NUCLEOTIDE SEQUENCE</scope>
    <source>
        <strain evidence="3">91603</strain>
    </source>
</reference>
<evidence type="ECO:0000259" key="2">
    <source>
        <dbReference type="Pfam" id="PF07479"/>
    </source>
</evidence>
<proteinExistence type="predicted"/>
<dbReference type="GO" id="GO:0005829">
    <property type="term" value="C:cytosol"/>
    <property type="evidence" value="ECO:0007669"/>
    <property type="project" value="TreeGrafter"/>
</dbReference>
<dbReference type="SUPFAM" id="SSF51735">
    <property type="entry name" value="NAD(P)-binding Rossmann-fold domains"/>
    <property type="match status" value="1"/>
</dbReference>
<name>A0AAD5NVL3_ACENE</name>
<dbReference type="PANTHER" id="PTHR11728">
    <property type="entry name" value="GLYCEROL-3-PHOSPHATE DEHYDROGENASE"/>
    <property type="match status" value="1"/>
</dbReference>
<dbReference type="Proteomes" id="UP001064489">
    <property type="component" value="Chromosome 3"/>
</dbReference>
<dbReference type="GO" id="GO:0005975">
    <property type="term" value="P:carbohydrate metabolic process"/>
    <property type="evidence" value="ECO:0007669"/>
    <property type="project" value="InterPro"/>
</dbReference>
<sequence length="101" mass="10769">MINRYFPAHKLPDNVIATTDAKVALLGADHCLHAVPVQNDMDKVKYYCVQLVTPDDSSDVTGVEIAVALQNVLAIAAGIMDRMNLGSNSMAALVAQGCLEI</sequence>
<feature type="domain" description="Glycerol-3-phosphate dehydrogenase NAD-dependent C-terminal" evidence="2">
    <location>
        <begin position="59"/>
        <end position="101"/>
    </location>
</feature>
<dbReference type="InterPro" id="IPR008927">
    <property type="entry name" value="6-PGluconate_DH-like_C_sf"/>
</dbReference>
<dbReference type="AlphaFoldDB" id="A0AAD5NVL3"/>